<dbReference type="Proteomes" id="UP001454036">
    <property type="component" value="Unassembled WGS sequence"/>
</dbReference>
<evidence type="ECO:0000259" key="2">
    <source>
        <dbReference type="Pfam" id="PF04195"/>
    </source>
</evidence>
<accession>A0AAV3Q150</accession>
<proteinExistence type="predicted"/>
<evidence type="ECO:0000256" key="1">
    <source>
        <dbReference type="SAM" id="MobiDB-lite"/>
    </source>
</evidence>
<gene>
    <name evidence="3" type="ORF">LIER_38386</name>
</gene>
<protein>
    <recommendedName>
        <fullName evidence="2">Transposase (putative) gypsy type domain-containing protein</fullName>
    </recommendedName>
</protein>
<organism evidence="3 4">
    <name type="scientific">Lithospermum erythrorhizon</name>
    <name type="common">Purple gromwell</name>
    <name type="synonym">Lithospermum officinale var. erythrorhizon</name>
    <dbReference type="NCBI Taxonomy" id="34254"/>
    <lineage>
        <taxon>Eukaryota</taxon>
        <taxon>Viridiplantae</taxon>
        <taxon>Streptophyta</taxon>
        <taxon>Embryophyta</taxon>
        <taxon>Tracheophyta</taxon>
        <taxon>Spermatophyta</taxon>
        <taxon>Magnoliopsida</taxon>
        <taxon>eudicotyledons</taxon>
        <taxon>Gunneridae</taxon>
        <taxon>Pentapetalae</taxon>
        <taxon>asterids</taxon>
        <taxon>lamiids</taxon>
        <taxon>Boraginales</taxon>
        <taxon>Boraginaceae</taxon>
        <taxon>Boraginoideae</taxon>
        <taxon>Lithospermeae</taxon>
        <taxon>Lithospermum</taxon>
    </lineage>
</organism>
<keyword evidence="4" id="KW-1185">Reference proteome</keyword>
<name>A0AAV3Q150_LITER</name>
<reference evidence="3 4" key="1">
    <citation type="submission" date="2024-01" db="EMBL/GenBank/DDBJ databases">
        <title>The complete chloroplast genome sequence of Lithospermum erythrorhizon: insights into the phylogenetic relationship among Boraginaceae species and the maternal lineages of purple gromwells.</title>
        <authorList>
            <person name="Okada T."/>
            <person name="Watanabe K."/>
        </authorList>
    </citation>
    <scope>NUCLEOTIDE SEQUENCE [LARGE SCALE GENOMIC DNA]</scope>
</reference>
<dbReference type="AlphaFoldDB" id="A0AAV3Q150"/>
<feature type="compositionally biased region" description="Basic residues" evidence="1">
    <location>
        <begin position="78"/>
        <end position="91"/>
    </location>
</feature>
<feature type="compositionally biased region" description="Polar residues" evidence="1">
    <location>
        <begin position="19"/>
        <end position="37"/>
    </location>
</feature>
<sequence>MLDNTPTDAAGFILASPGAVQSTLREESGSGNRSTPPSGGRDNEEAETFVAGVITEPSPGVTEASQGRHVAVETVQLSKKRKRPTDKRPSKKAATPAADGKEATKKKGAMVSQTLEGFRKVIVTNAVATGHLRHIRDHYGVEIVVKVKIPLAGETIDAPLVDPTAGRGDPMVEGYTPICWEFMNYGIRLPASTFINSVLTAIDRAPGQLGPFAWASLTAFQVVCLSVGVVPSLNLFSRIFNVAHTGALLHFHTRSGVRNMLYHGKPWKASPTRWHKYWFLTKDAFSDEGLKKLEEGFPQTLALDVFCDPDVIVKAGLSKGVNNFPNTVLATLLGMKEGKPVVPQQVSYLDVISWNRLLSDMLSPEVPSSSAALLSTANVSNQTRGTEEKSSPLLPTPSDQPIINLKALSPELSPIGEVRPSLDHSYRVPSWNVTE</sequence>
<feature type="region of interest" description="Disordered" evidence="1">
    <location>
        <begin position="378"/>
        <end position="400"/>
    </location>
</feature>
<comment type="caution">
    <text evidence="3">The sequence shown here is derived from an EMBL/GenBank/DDBJ whole genome shotgun (WGS) entry which is preliminary data.</text>
</comment>
<evidence type="ECO:0000313" key="3">
    <source>
        <dbReference type="EMBL" id="GAA0157003.1"/>
    </source>
</evidence>
<feature type="region of interest" description="Disordered" evidence="1">
    <location>
        <begin position="1"/>
        <end position="109"/>
    </location>
</feature>
<dbReference type="InterPro" id="IPR007321">
    <property type="entry name" value="Transposase_28"/>
</dbReference>
<dbReference type="Pfam" id="PF04195">
    <property type="entry name" value="Transposase_28"/>
    <property type="match status" value="1"/>
</dbReference>
<evidence type="ECO:0000313" key="4">
    <source>
        <dbReference type="Proteomes" id="UP001454036"/>
    </source>
</evidence>
<feature type="domain" description="Transposase (putative) gypsy type" evidence="2">
    <location>
        <begin position="181"/>
        <end position="242"/>
    </location>
</feature>
<dbReference type="EMBL" id="BAABME010019380">
    <property type="protein sequence ID" value="GAA0157003.1"/>
    <property type="molecule type" value="Genomic_DNA"/>
</dbReference>